<dbReference type="NCBIfam" id="NF047646">
    <property type="entry name" value="REP_Tyr_transpos"/>
    <property type="match status" value="1"/>
</dbReference>
<sequence length="171" mass="19930">MRKKRVFEEGAVYHVTSRTNNKRLLFGDRLGKKIMLLTLRNAKERYGFGLFNFCIMPNHVHLLIRPGDGDLSRIMQWIKTGSAKWYNHIRGTSNHVWGERFFARAVRSPEDYITVMGYIDRNPVKAGLAPAVGDWQESGAYHIQRRLTGLVDYDEFTEQLYTPQRLLLGER</sequence>
<protein>
    <recommendedName>
        <fullName evidence="1">Transposase IS200-like domain-containing protein</fullName>
    </recommendedName>
</protein>
<proteinExistence type="predicted"/>
<dbReference type="SMART" id="SM01321">
    <property type="entry name" value="Y1_Tnp"/>
    <property type="match status" value="1"/>
</dbReference>
<keyword evidence="3" id="KW-1185">Reference proteome</keyword>
<gene>
    <name evidence="2" type="ordered locus">TREPR_2108</name>
</gene>
<reference evidence="3" key="1">
    <citation type="submission" date="2009-12" db="EMBL/GenBank/DDBJ databases">
        <title>Complete sequence of Treponema primitia strain ZAS-2.</title>
        <authorList>
            <person name="Tetu S.G."/>
            <person name="Matson E."/>
            <person name="Ren Q."/>
            <person name="Seshadri R."/>
            <person name="Elbourne L."/>
            <person name="Hassan K.A."/>
            <person name="Durkin A."/>
            <person name="Radune D."/>
            <person name="Mohamoud Y."/>
            <person name="Shay R."/>
            <person name="Jin S."/>
            <person name="Zhang X."/>
            <person name="Lucey K."/>
            <person name="Ballor N.R."/>
            <person name="Ottesen E."/>
            <person name="Rosenthal R."/>
            <person name="Allen A."/>
            <person name="Leadbetter J.R."/>
            <person name="Paulsen I.T."/>
        </authorList>
    </citation>
    <scope>NUCLEOTIDE SEQUENCE [LARGE SCALE GENOMIC DNA]</scope>
    <source>
        <strain evidence="3">ATCC BAA-887 / DSM 12427 / ZAS-2</strain>
    </source>
</reference>
<dbReference type="InterPro" id="IPR002686">
    <property type="entry name" value="Transposase_17"/>
</dbReference>
<dbReference type="SUPFAM" id="SSF143422">
    <property type="entry name" value="Transposase IS200-like"/>
    <property type="match status" value="1"/>
</dbReference>
<accession>F5YJ82</accession>
<dbReference type="PANTHER" id="PTHR34322:SF2">
    <property type="entry name" value="TRANSPOSASE IS200-LIKE DOMAIN-CONTAINING PROTEIN"/>
    <property type="match status" value="1"/>
</dbReference>
<dbReference type="PANTHER" id="PTHR34322">
    <property type="entry name" value="TRANSPOSASE, Y1_TNP DOMAIN-CONTAINING"/>
    <property type="match status" value="1"/>
</dbReference>
<dbReference type="eggNOG" id="COG1943">
    <property type="taxonomic scope" value="Bacteria"/>
</dbReference>
<dbReference type="GO" id="GO:0006313">
    <property type="term" value="P:DNA transposition"/>
    <property type="evidence" value="ECO:0007669"/>
    <property type="project" value="InterPro"/>
</dbReference>
<evidence type="ECO:0000259" key="1">
    <source>
        <dbReference type="SMART" id="SM01321"/>
    </source>
</evidence>
<dbReference type="STRING" id="545694.TREPR_2108"/>
<dbReference type="Proteomes" id="UP000009223">
    <property type="component" value="Chromosome"/>
</dbReference>
<organism evidence="2 3">
    <name type="scientific">Treponema primitia (strain ATCC BAA-887 / DSM 12427 / ZAS-2)</name>
    <dbReference type="NCBI Taxonomy" id="545694"/>
    <lineage>
        <taxon>Bacteria</taxon>
        <taxon>Pseudomonadati</taxon>
        <taxon>Spirochaetota</taxon>
        <taxon>Spirochaetia</taxon>
        <taxon>Spirochaetales</taxon>
        <taxon>Treponemataceae</taxon>
        <taxon>Treponema</taxon>
    </lineage>
</organism>
<dbReference type="GO" id="GO:0004803">
    <property type="term" value="F:transposase activity"/>
    <property type="evidence" value="ECO:0007669"/>
    <property type="project" value="InterPro"/>
</dbReference>
<dbReference type="RefSeq" id="WP_015708062.1">
    <property type="nucleotide sequence ID" value="NC_015578.1"/>
</dbReference>
<dbReference type="KEGG" id="tpi:TREPR_2108"/>
<dbReference type="HOGENOM" id="CLU_068226_4_0_12"/>
<dbReference type="GO" id="GO:0003677">
    <property type="term" value="F:DNA binding"/>
    <property type="evidence" value="ECO:0007669"/>
    <property type="project" value="InterPro"/>
</dbReference>
<name>F5YJ82_TREPZ</name>
<dbReference type="EMBL" id="CP001843">
    <property type="protein sequence ID" value="AEF85258.1"/>
    <property type="molecule type" value="Genomic_DNA"/>
</dbReference>
<reference evidence="2 3" key="2">
    <citation type="journal article" date="2011" name="ISME J.">
        <title>RNA-seq reveals cooperative metabolic interactions between two termite-gut spirochete species in co-culture.</title>
        <authorList>
            <person name="Rosenthal A.Z."/>
            <person name="Matson E.G."/>
            <person name="Eldar A."/>
            <person name="Leadbetter J.R."/>
        </authorList>
    </citation>
    <scope>NUCLEOTIDE SEQUENCE [LARGE SCALE GENOMIC DNA]</scope>
    <source>
        <strain evidence="3">ATCC BAA-887 / DSM 12427 / ZAS-2</strain>
    </source>
</reference>
<feature type="domain" description="Transposase IS200-like" evidence="1">
    <location>
        <begin position="8"/>
        <end position="122"/>
    </location>
</feature>
<evidence type="ECO:0000313" key="2">
    <source>
        <dbReference type="EMBL" id="AEF85258.1"/>
    </source>
</evidence>
<dbReference type="InterPro" id="IPR036515">
    <property type="entry name" value="Transposase_17_sf"/>
</dbReference>
<dbReference type="AlphaFoldDB" id="F5YJ82"/>
<evidence type="ECO:0000313" key="3">
    <source>
        <dbReference type="Proteomes" id="UP000009223"/>
    </source>
</evidence>
<dbReference type="Gene3D" id="3.30.70.1290">
    <property type="entry name" value="Transposase IS200-like"/>
    <property type="match status" value="1"/>
</dbReference>
<dbReference type="Pfam" id="PF01797">
    <property type="entry name" value="Y1_Tnp"/>
    <property type="match status" value="1"/>
</dbReference>